<name>A0A0E9TSJ4_ANGAN</name>
<sequence>MLLNMSLTRRMCYSWVLTAM</sequence>
<dbReference type="EMBL" id="GBXM01052051">
    <property type="protein sequence ID" value="JAH56526.1"/>
    <property type="molecule type" value="Transcribed_RNA"/>
</dbReference>
<reference evidence="1" key="1">
    <citation type="submission" date="2014-11" db="EMBL/GenBank/DDBJ databases">
        <authorList>
            <person name="Amaro Gonzalez C."/>
        </authorList>
    </citation>
    <scope>NUCLEOTIDE SEQUENCE</scope>
</reference>
<evidence type="ECO:0000313" key="1">
    <source>
        <dbReference type="EMBL" id="JAH56526.1"/>
    </source>
</evidence>
<accession>A0A0E9TSJ4</accession>
<protein>
    <submittedName>
        <fullName evidence="1">Uncharacterized protein</fullName>
    </submittedName>
</protein>
<organism evidence="1">
    <name type="scientific">Anguilla anguilla</name>
    <name type="common">European freshwater eel</name>
    <name type="synonym">Muraena anguilla</name>
    <dbReference type="NCBI Taxonomy" id="7936"/>
    <lineage>
        <taxon>Eukaryota</taxon>
        <taxon>Metazoa</taxon>
        <taxon>Chordata</taxon>
        <taxon>Craniata</taxon>
        <taxon>Vertebrata</taxon>
        <taxon>Euteleostomi</taxon>
        <taxon>Actinopterygii</taxon>
        <taxon>Neopterygii</taxon>
        <taxon>Teleostei</taxon>
        <taxon>Anguilliformes</taxon>
        <taxon>Anguillidae</taxon>
        <taxon>Anguilla</taxon>
    </lineage>
</organism>
<dbReference type="AlphaFoldDB" id="A0A0E9TSJ4"/>
<reference evidence="1" key="2">
    <citation type="journal article" date="2015" name="Fish Shellfish Immunol.">
        <title>Early steps in the European eel (Anguilla anguilla)-Vibrio vulnificus interaction in the gills: Role of the RtxA13 toxin.</title>
        <authorList>
            <person name="Callol A."/>
            <person name="Pajuelo D."/>
            <person name="Ebbesson L."/>
            <person name="Teles M."/>
            <person name="MacKenzie S."/>
            <person name="Amaro C."/>
        </authorList>
    </citation>
    <scope>NUCLEOTIDE SEQUENCE</scope>
</reference>
<proteinExistence type="predicted"/>